<protein>
    <submittedName>
        <fullName evidence="2">Uncharacterized protein</fullName>
    </submittedName>
</protein>
<keyword evidence="3" id="KW-1185">Reference proteome</keyword>
<dbReference type="EMBL" id="KL142372">
    <property type="protein sequence ID" value="KDR79757.1"/>
    <property type="molecule type" value="Genomic_DNA"/>
</dbReference>
<dbReference type="HOGENOM" id="CLU_2512798_0_0_1"/>
<dbReference type="Proteomes" id="UP000027222">
    <property type="component" value="Unassembled WGS sequence"/>
</dbReference>
<sequence length="85" mass="9334">MMPLDGPHPSQHAVRIPQAAVQPPPTWEWDARRVCPAKAEVVTVQVDAFWNGERTIAKPADETRTRMMMIAGLGVGRTAGLSRES</sequence>
<accession>A0A067TBM6</accession>
<gene>
    <name evidence="2" type="ORF">GALMADRAFT_1163083</name>
</gene>
<dbReference type="AlphaFoldDB" id="A0A067TBM6"/>
<reference evidence="3" key="1">
    <citation type="journal article" date="2014" name="Proc. Natl. Acad. Sci. U.S.A.">
        <title>Extensive sampling of basidiomycete genomes demonstrates inadequacy of the white-rot/brown-rot paradigm for wood decay fungi.</title>
        <authorList>
            <person name="Riley R."/>
            <person name="Salamov A.A."/>
            <person name="Brown D.W."/>
            <person name="Nagy L.G."/>
            <person name="Floudas D."/>
            <person name="Held B.W."/>
            <person name="Levasseur A."/>
            <person name="Lombard V."/>
            <person name="Morin E."/>
            <person name="Otillar R."/>
            <person name="Lindquist E.A."/>
            <person name="Sun H."/>
            <person name="LaButti K.M."/>
            <person name="Schmutz J."/>
            <person name="Jabbour D."/>
            <person name="Luo H."/>
            <person name="Baker S.E."/>
            <person name="Pisabarro A.G."/>
            <person name="Walton J.D."/>
            <person name="Blanchette R.A."/>
            <person name="Henrissat B."/>
            <person name="Martin F."/>
            <person name="Cullen D."/>
            <person name="Hibbett D.S."/>
            <person name="Grigoriev I.V."/>
        </authorList>
    </citation>
    <scope>NUCLEOTIDE SEQUENCE [LARGE SCALE GENOMIC DNA]</scope>
    <source>
        <strain evidence="3">CBS 339.88</strain>
    </source>
</reference>
<evidence type="ECO:0000313" key="2">
    <source>
        <dbReference type="EMBL" id="KDR79757.1"/>
    </source>
</evidence>
<evidence type="ECO:0000256" key="1">
    <source>
        <dbReference type="SAM" id="MobiDB-lite"/>
    </source>
</evidence>
<evidence type="ECO:0000313" key="3">
    <source>
        <dbReference type="Proteomes" id="UP000027222"/>
    </source>
</evidence>
<organism evidence="2 3">
    <name type="scientific">Galerina marginata (strain CBS 339.88)</name>
    <dbReference type="NCBI Taxonomy" id="685588"/>
    <lineage>
        <taxon>Eukaryota</taxon>
        <taxon>Fungi</taxon>
        <taxon>Dikarya</taxon>
        <taxon>Basidiomycota</taxon>
        <taxon>Agaricomycotina</taxon>
        <taxon>Agaricomycetes</taxon>
        <taxon>Agaricomycetidae</taxon>
        <taxon>Agaricales</taxon>
        <taxon>Agaricineae</taxon>
        <taxon>Strophariaceae</taxon>
        <taxon>Galerina</taxon>
    </lineage>
</organism>
<name>A0A067TBM6_GALM3</name>
<feature type="region of interest" description="Disordered" evidence="1">
    <location>
        <begin position="1"/>
        <end position="23"/>
    </location>
</feature>
<proteinExistence type="predicted"/>